<dbReference type="CDD" id="cd15831">
    <property type="entry name" value="BTAD"/>
    <property type="match status" value="1"/>
</dbReference>
<dbReference type="RefSeq" id="WP_380826462.1">
    <property type="nucleotide sequence ID" value="NZ_JBHTCG010000007.1"/>
</dbReference>
<dbReference type="Pfam" id="PF00486">
    <property type="entry name" value="Trans_reg_C"/>
    <property type="match status" value="1"/>
</dbReference>
<evidence type="ECO:0000256" key="4">
    <source>
        <dbReference type="ARBA" id="ARBA00023163"/>
    </source>
</evidence>
<keyword evidence="8" id="KW-1185">Reference proteome</keyword>
<dbReference type="InterPro" id="IPR036388">
    <property type="entry name" value="WH-like_DNA-bd_sf"/>
</dbReference>
<dbReference type="SUPFAM" id="SSF48452">
    <property type="entry name" value="TPR-like"/>
    <property type="match status" value="1"/>
</dbReference>
<evidence type="ECO:0000256" key="1">
    <source>
        <dbReference type="ARBA" id="ARBA00005820"/>
    </source>
</evidence>
<dbReference type="Proteomes" id="UP001596496">
    <property type="component" value="Unassembled WGS sequence"/>
</dbReference>
<evidence type="ECO:0000313" key="7">
    <source>
        <dbReference type="EMBL" id="MFC7383060.1"/>
    </source>
</evidence>
<feature type="DNA-binding region" description="OmpR/PhoB-type" evidence="5">
    <location>
        <begin position="1"/>
        <end position="97"/>
    </location>
</feature>
<evidence type="ECO:0000256" key="3">
    <source>
        <dbReference type="ARBA" id="ARBA00023125"/>
    </source>
</evidence>
<dbReference type="SMART" id="SM01043">
    <property type="entry name" value="BTAD"/>
    <property type="match status" value="1"/>
</dbReference>
<dbReference type="Pfam" id="PF03704">
    <property type="entry name" value="BTAD"/>
    <property type="match status" value="1"/>
</dbReference>
<dbReference type="Gene3D" id="3.40.50.300">
    <property type="entry name" value="P-loop containing nucleotide triphosphate hydrolases"/>
    <property type="match status" value="1"/>
</dbReference>
<gene>
    <name evidence="7" type="ORF">ACFQSB_12640</name>
</gene>
<comment type="similarity">
    <text evidence="1">Belongs to the AfsR/DnrI/RedD regulatory family.</text>
</comment>
<dbReference type="Gene3D" id="1.10.10.10">
    <property type="entry name" value="Winged helix-like DNA-binding domain superfamily/Winged helix DNA-binding domain"/>
    <property type="match status" value="1"/>
</dbReference>
<dbReference type="Gene3D" id="1.25.40.10">
    <property type="entry name" value="Tetratricopeptide repeat domain"/>
    <property type="match status" value="1"/>
</dbReference>
<keyword evidence="3 5" id="KW-0238">DNA-binding</keyword>
<dbReference type="InterPro" id="IPR051677">
    <property type="entry name" value="AfsR-DnrI-RedD_regulator"/>
</dbReference>
<dbReference type="SMART" id="SM00862">
    <property type="entry name" value="Trans_reg_C"/>
    <property type="match status" value="1"/>
</dbReference>
<dbReference type="InterPro" id="IPR011990">
    <property type="entry name" value="TPR-like_helical_dom_sf"/>
</dbReference>
<proteinExistence type="inferred from homology"/>
<keyword evidence="4" id="KW-0804">Transcription</keyword>
<dbReference type="InterPro" id="IPR016032">
    <property type="entry name" value="Sig_transdc_resp-reg_C-effctor"/>
</dbReference>
<evidence type="ECO:0000259" key="6">
    <source>
        <dbReference type="PROSITE" id="PS51755"/>
    </source>
</evidence>
<sequence length="1067" mass="116378">MEFRVLGQLEVSEEGRPVPLGPRKQRAVLAVLLTRAGQVMSLDRIIEELWECSPPPTATGTVQAYVSNLRTIVEPSRVPREPPRVIVTQPPGYMLAVAREQLDALVFEDAVRQGRKLLGRSRPWDARTVLEGALALWRGTPYENLAEYAFARQEGERLGDLRLIAMETHAESLLALGLHHEVLEALERLTADHPLRESLVALRMLALYRAGRQSEALDAFHQVRLALADQFGIDPGPALRRRFDEILSQSASLDPEVPVLAPVTLPERLPAPPAEQLIGRGLELSLAESDLKGALDGEGRTLLLVGEPGIGKTRLAEAVAERADTHGSLVVWSRAVEDAATPPYWLGVQLLRRLAEELPEAFAEAARPHATLLAPLIPALLEAPVPVDPHLRGLSAEHIRVPIYDAIARVVVRLAALRPLTLVFEDLHWADPPSIQLTAYLAAELWRSPVLLVATLRDDRNDPPVADLLASLVRERRTRRLQLGPLDVDDVAVLVKNCTEGAVPSELPAVLHERTGGNPFFVTELTRMLRSERALSDQDIRTRLEREIPAGVRDVIRRRRHRLPDSARETLSIAAVAGQEFGMAPLATVTGLDEERLLESLESAVVTGLLVEDPSAVGRYRFAHPLVREAVYAELGQVRRARLHEKIGLALLRSGADVDEIAHHLWEAWPVTGPAVALPHVFAAARRAQSSLAHEHAETLLQRALLLARALPGEQERVDQELRIQVRLGALLARRHGYASEPARAAFLRARDLTARSALPSAQWVPAAWGLCVAAINGGRLDEAERVALSLAEHTEDALAALAAVHGRGMITFFRGDQHLASKLLAGSVGLADRAGEVAAVLRFNDPRVHGRSIAALSAALRGDDAEADLLDQEARERAAALDSPVPEGLTSIFAARLAWLRGDAHLTWRHATAALDRVSRYSITPISVMGTILAGWAEAELAEPADAEEGITRLKYGLDELSRTGTALNRPCFLGMLAEQELRRGRAADALARLDQAEEIAAETGERAFQARNLHLRALALHACGRPVEEASRPLRQAMVVAGAQGAVLFLRQAETALAHLTPEPG</sequence>
<dbReference type="PROSITE" id="PS51755">
    <property type="entry name" value="OMPR_PHOB"/>
    <property type="match status" value="1"/>
</dbReference>
<evidence type="ECO:0000256" key="5">
    <source>
        <dbReference type="PROSITE-ProRule" id="PRU01091"/>
    </source>
</evidence>
<name>A0ABW2P439_9ACTN</name>
<dbReference type="PANTHER" id="PTHR35807:SF1">
    <property type="entry name" value="TRANSCRIPTIONAL REGULATOR REDD"/>
    <property type="match status" value="1"/>
</dbReference>
<dbReference type="EMBL" id="JBHTCG010000007">
    <property type="protein sequence ID" value="MFC7383060.1"/>
    <property type="molecule type" value="Genomic_DNA"/>
</dbReference>
<dbReference type="SUPFAM" id="SSF46894">
    <property type="entry name" value="C-terminal effector domain of the bipartite response regulators"/>
    <property type="match status" value="1"/>
</dbReference>
<dbReference type="InterPro" id="IPR005158">
    <property type="entry name" value="BTAD"/>
</dbReference>
<dbReference type="InterPro" id="IPR001867">
    <property type="entry name" value="OmpR/PhoB-type_DNA-bd"/>
</dbReference>
<comment type="caution">
    <text evidence="7">The sequence shown here is derived from an EMBL/GenBank/DDBJ whole genome shotgun (WGS) entry which is preliminary data.</text>
</comment>
<dbReference type="InterPro" id="IPR041664">
    <property type="entry name" value="AAA_16"/>
</dbReference>
<reference evidence="8" key="1">
    <citation type="journal article" date="2019" name="Int. J. Syst. Evol. Microbiol.">
        <title>The Global Catalogue of Microorganisms (GCM) 10K type strain sequencing project: providing services to taxonomists for standard genome sequencing and annotation.</title>
        <authorList>
            <consortium name="The Broad Institute Genomics Platform"/>
            <consortium name="The Broad Institute Genome Sequencing Center for Infectious Disease"/>
            <person name="Wu L."/>
            <person name="Ma J."/>
        </authorList>
    </citation>
    <scope>NUCLEOTIDE SEQUENCE [LARGE SCALE GENOMIC DNA]</scope>
    <source>
        <strain evidence="8">CECT 7649</strain>
    </source>
</reference>
<keyword evidence="2" id="KW-0805">Transcription regulation</keyword>
<dbReference type="PANTHER" id="PTHR35807">
    <property type="entry name" value="TRANSCRIPTIONAL REGULATOR REDD-RELATED"/>
    <property type="match status" value="1"/>
</dbReference>
<evidence type="ECO:0000313" key="8">
    <source>
        <dbReference type="Proteomes" id="UP001596496"/>
    </source>
</evidence>
<accession>A0ABW2P439</accession>
<dbReference type="SUPFAM" id="SSF52540">
    <property type="entry name" value="P-loop containing nucleoside triphosphate hydrolases"/>
    <property type="match status" value="1"/>
</dbReference>
<evidence type="ECO:0000256" key="2">
    <source>
        <dbReference type="ARBA" id="ARBA00023015"/>
    </source>
</evidence>
<protein>
    <submittedName>
        <fullName evidence="7">BTAD domain-containing putative transcriptional regulator</fullName>
    </submittedName>
</protein>
<feature type="domain" description="OmpR/PhoB-type" evidence="6">
    <location>
        <begin position="1"/>
        <end position="97"/>
    </location>
</feature>
<organism evidence="7 8">
    <name type="scientific">Sphaerisporangium rhizosphaerae</name>
    <dbReference type="NCBI Taxonomy" id="2269375"/>
    <lineage>
        <taxon>Bacteria</taxon>
        <taxon>Bacillati</taxon>
        <taxon>Actinomycetota</taxon>
        <taxon>Actinomycetes</taxon>
        <taxon>Streptosporangiales</taxon>
        <taxon>Streptosporangiaceae</taxon>
        <taxon>Sphaerisporangium</taxon>
    </lineage>
</organism>
<dbReference type="Pfam" id="PF13191">
    <property type="entry name" value="AAA_16"/>
    <property type="match status" value="1"/>
</dbReference>
<dbReference type="InterPro" id="IPR027417">
    <property type="entry name" value="P-loop_NTPase"/>
</dbReference>